<dbReference type="AlphaFoldDB" id="A0A3A5H3W0"/>
<gene>
    <name evidence="5" type="ORF">D4739_03780</name>
</gene>
<sequence length="396" mass="42816">MKILVHDHSGHPFQAELSRELARRGHEVTHSYVAGYVSGKGRLSAVPGESITYVGIGGDAKIEQGAYAKRLGREVLRGFQLVRHVRQVNPDVVMLSNVQIPTMVIFAAIMAVLRRPWILWHQDIYAIALRKLAGTKLSSKFRVVAWMFWQAERWCSRRAAAVVVIADSFVPVHELWGTADKTTVIPNWAPVDEITPRSRDNEWSALQGLTSKPRLVYSGTLGLKHNPHLLTRLAAAVSALGTEVDLVVVTAGAAEPVLRSDAAALGVDLTLLPFQPYESLPDVLGAGDVLVVLLEADAGAFSVPSKTLSYLCAGRPIIGFVPSENLAAQLIEETGGCVLSPEESSVAAGAEWVRDLLADPARAAQVGKASRALAEREFELSGCADRFEKILIAAAR</sequence>
<dbReference type="Proteomes" id="UP000276542">
    <property type="component" value="Unassembled WGS sequence"/>
</dbReference>
<accession>A0A3A5H3W0</accession>
<dbReference type="GO" id="GO:0016757">
    <property type="term" value="F:glycosyltransferase activity"/>
    <property type="evidence" value="ECO:0007669"/>
    <property type="project" value="UniProtKB-KW"/>
</dbReference>
<name>A0A3A5H3W0_9ACTN</name>
<dbReference type="RefSeq" id="WP_120059326.1">
    <property type="nucleotide sequence ID" value="NZ_QYRP01000002.1"/>
</dbReference>
<keyword evidence="6" id="KW-1185">Reference proteome</keyword>
<dbReference type="OrthoDB" id="3180470at2"/>
<dbReference type="InterPro" id="IPR028098">
    <property type="entry name" value="Glyco_trans_4-like_N"/>
</dbReference>
<evidence type="ECO:0000256" key="1">
    <source>
        <dbReference type="ARBA" id="ARBA00022676"/>
    </source>
</evidence>
<reference evidence="6" key="1">
    <citation type="submission" date="2018-09" db="EMBL/GenBank/DDBJ databases">
        <authorList>
            <person name="Zhu H."/>
        </authorList>
    </citation>
    <scope>NUCLEOTIDE SEQUENCE [LARGE SCALE GENOMIC DNA]</scope>
    <source>
        <strain evidence="6">K1W22B-1</strain>
    </source>
</reference>
<dbReference type="PANTHER" id="PTHR12526:SF609">
    <property type="entry name" value="LIPOPOLYSACCHARIDE BIOSYNTHESIS PROTEIN"/>
    <property type="match status" value="1"/>
</dbReference>
<evidence type="ECO:0000259" key="3">
    <source>
        <dbReference type="Pfam" id="PF00534"/>
    </source>
</evidence>
<dbReference type="EMBL" id="QYRP01000002">
    <property type="protein sequence ID" value="RJS45426.1"/>
    <property type="molecule type" value="Genomic_DNA"/>
</dbReference>
<keyword evidence="1" id="KW-0328">Glycosyltransferase</keyword>
<comment type="caution">
    <text evidence="5">The sequence shown here is derived from an EMBL/GenBank/DDBJ whole genome shotgun (WGS) entry which is preliminary data.</text>
</comment>
<dbReference type="CDD" id="cd03794">
    <property type="entry name" value="GT4_WbuB-like"/>
    <property type="match status" value="1"/>
</dbReference>
<feature type="domain" description="Glycosyl transferase family 1" evidence="3">
    <location>
        <begin position="210"/>
        <end position="371"/>
    </location>
</feature>
<dbReference type="Pfam" id="PF13579">
    <property type="entry name" value="Glyco_trans_4_4"/>
    <property type="match status" value="1"/>
</dbReference>
<dbReference type="Gene3D" id="3.40.50.2000">
    <property type="entry name" value="Glycogen Phosphorylase B"/>
    <property type="match status" value="2"/>
</dbReference>
<dbReference type="InterPro" id="IPR001296">
    <property type="entry name" value="Glyco_trans_1"/>
</dbReference>
<evidence type="ECO:0000259" key="4">
    <source>
        <dbReference type="Pfam" id="PF13579"/>
    </source>
</evidence>
<protein>
    <submittedName>
        <fullName evidence="5">Glycosyltransferase WbuB</fullName>
    </submittedName>
</protein>
<dbReference type="SUPFAM" id="SSF53756">
    <property type="entry name" value="UDP-Glycosyltransferase/glycogen phosphorylase"/>
    <property type="match status" value="1"/>
</dbReference>
<keyword evidence="2 5" id="KW-0808">Transferase</keyword>
<proteinExistence type="predicted"/>
<dbReference type="Pfam" id="PF00534">
    <property type="entry name" value="Glycos_transf_1"/>
    <property type="match status" value="1"/>
</dbReference>
<dbReference type="PANTHER" id="PTHR12526">
    <property type="entry name" value="GLYCOSYLTRANSFERASE"/>
    <property type="match status" value="1"/>
</dbReference>
<evidence type="ECO:0000256" key="2">
    <source>
        <dbReference type="ARBA" id="ARBA00022679"/>
    </source>
</evidence>
<evidence type="ECO:0000313" key="5">
    <source>
        <dbReference type="EMBL" id="RJS45426.1"/>
    </source>
</evidence>
<evidence type="ECO:0000313" key="6">
    <source>
        <dbReference type="Proteomes" id="UP000276542"/>
    </source>
</evidence>
<organism evidence="5 6">
    <name type="scientific">Nocardioides cavernaquae</name>
    <dbReference type="NCBI Taxonomy" id="2321396"/>
    <lineage>
        <taxon>Bacteria</taxon>
        <taxon>Bacillati</taxon>
        <taxon>Actinomycetota</taxon>
        <taxon>Actinomycetes</taxon>
        <taxon>Propionibacteriales</taxon>
        <taxon>Nocardioidaceae</taxon>
        <taxon>Nocardioides</taxon>
    </lineage>
</organism>
<feature type="domain" description="Glycosyltransferase subfamily 4-like N-terminal" evidence="4">
    <location>
        <begin position="15"/>
        <end position="188"/>
    </location>
</feature>